<accession>A0A8H6GHI8</accession>
<dbReference type="EMBL" id="JACDXP010000010">
    <property type="protein sequence ID" value="KAF6518214.1"/>
    <property type="molecule type" value="Genomic_DNA"/>
</dbReference>
<name>A0A8H6GHI8_FUSOX</name>
<evidence type="ECO:0000313" key="4">
    <source>
        <dbReference type="Proteomes" id="UP000593570"/>
    </source>
</evidence>
<sequence>MDESRPSSQNERQYAHEDVSNRDDPSNEYDRDLSDVSTEAPALEERLDGGGGSVTGAGLSPSTPGLGKVHRERAMDFALMINGPTSQETFATLLRVRENTLRTLQPRTLLNGPPPFSSGLYHRLPTENSIRLLEILRGARGTPIASRIYVTQLDDPHPYEALSYVWGEEEPYRKISVNDNDVRATPNLFHALERVRLEGRSRFIWVDQLCINQSDDDEKGQQVQLMSRIYKTANRVLVWLGKHDTSTPNAAFSLICEVVNYFSKSAQASFTSSGNITTAPVPNALPEVDSPRWLFLQHLFDLNWFWRVWVIQEIALSATASLMWGDSEIEWEYVGRAAAYIRIRKSNLFQHCFIPGIFNAYFMYRISIAANAVFKRVSLSFLRLLTMTQQYEASDPRDRVYGLLGVHSADSGRDGKLFIDPNYNLDIQCVYRAVALRIIEAEENLSLLSSVQHGPVFSFSQESWVPRWNTTVFTKSLLSGDIAHRHKADGDVPMVRFVSNDRSLTVGGLDAGKVTTVLEAMKTTDFQMIECASAYNCVWQCNSRVLPALQASEDHALLAYTLTAGKNWYGLLVENEETHVADFASWVVSRFNLSTSRTSLEPGSETATCVATSTKDRAHKDSVNTRFSAQTLQSQPPMLATDNDHQDFELFPRSAQKDVDYTETGDREHYKEVIGEQGYVLHQAYSSLADGGDAWRFEEAAQNACNGRRLFLTEDSRLGLGPAAMREGDHLCILFGASVPFILRLEGQSWRLIGECYVRTFMGGEGVEKYKEGREDSMRFEIC</sequence>
<dbReference type="PANTHER" id="PTHR24148">
    <property type="entry name" value="ANKYRIN REPEAT DOMAIN-CONTAINING PROTEIN 39 HOMOLOG-RELATED"/>
    <property type="match status" value="1"/>
</dbReference>
<evidence type="ECO:0000256" key="1">
    <source>
        <dbReference type="SAM" id="MobiDB-lite"/>
    </source>
</evidence>
<dbReference type="InterPro" id="IPR010730">
    <property type="entry name" value="HET"/>
</dbReference>
<dbReference type="Proteomes" id="UP000593570">
    <property type="component" value="Unassembled WGS sequence"/>
</dbReference>
<protein>
    <recommendedName>
        <fullName evidence="2">Heterokaryon incompatibility domain-containing protein</fullName>
    </recommendedName>
</protein>
<proteinExistence type="predicted"/>
<evidence type="ECO:0000259" key="2">
    <source>
        <dbReference type="Pfam" id="PF06985"/>
    </source>
</evidence>
<feature type="compositionally biased region" description="Basic and acidic residues" evidence="1">
    <location>
        <begin position="13"/>
        <end position="34"/>
    </location>
</feature>
<dbReference type="AlphaFoldDB" id="A0A8H6GHI8"/>
<gene>
    <name evidence="3" type="ORF">HZS61_002292</name>
</gene>
<organism evidence="3 4">
    <name type="scientific">Fusarium oxysporum f. sp. conglutinans</name>
    <dbReference type="NCBI Taxonomy" id="100902"/>
    <lineage>
        <taxon>Eukaryota</taxon>
        <taxon>Fungi</taxon>
        <taxon>Dikarya</taxon>
        <taxon>Ascomycota</taxon>
        <taxon>Pezizomycotina</taxon>
        <taxon>Sordariomycetes</taxon>
        <taxon>Hypocreomycetidae</taxon>
        <taxon>Hypocreales</taxon>
        <taxon>Nectriaceae</taxon>
        <taxon>Fusarium</taxon>
        <taxon>Fusarium oxysporum species complex</taxon>
    </lineage>
</organism>
<dbReference type="Pfam" id="PF06985">
    <property type="entry name" value="HET"/>
    <property type="match status" value="1"/>
</dbReference>
<evidence type="ECO:0000313" key="3">
    <source>
        <dbReference type="EMBL" id="KAF6518214.1"/>
    </source>
</evidence>
<dbReference type="PANTHER" id="PTHR24148:SF64">
    <property type="entry name" value="HETEROKARYON INCOMPATIBILITY DOMAIN-CONTAINING PROTEIN"/>
    <property type="match status" value="1"/>
</dbReference>
<comment type="caution">
    <text evidence="3">The sequence shown here is derived from an EMBL/GenBank/DDBJ whole genome shotgun (WGS) entry which is preliminary data.</text>
</comment>
<feature type="region of interest" description="Disordered" evidence="1">
    <location>
        <begin position="1"/>
        <end position="66"/>
    </location>
</feature>
<feature type="compositionally biased region" description="Polar residues" evidence="1">
    <location>
        <begin position="1"/>
        <end position="12"/>
    </location>
</feature>
<reference evidence="3 4" key="1">
    <citation type="journal article" date="2020" name="bioRxiv">
        <title>A chromosome-scale genome assembly for the Fusarium oxysporum strain Fo5176 to establish a model Arabidopsis-fungal pathosystem.</title>
        <authorList>
            <person name="Fokkens L."/>
            <person name="Guo L."/>
            <person name="Dora S."/>
            <person name="Wang B."/>
            <person name="Ye K."/>
            <person name="Sanchez-Rodriguez C."/>
            <person name="Croll D."/>
        </authorList>
    </citation>
    <scope>NUCLEOTIDE SEQUENCE [LARGE SCALE GENOMIC DNA]</scope>
    <source>
        <strain evidence="3 4">Fo5176</strain>
    </source>
</reference>
<feature type="domain" description="Heterokaryon incompatibility" evidence="2">
    <location>
        <begin position="159"/>
        <end position="313"/>
    </location>
</feature>
<dbReference type="Pfam" id="PF26639">
    <property type="entry name" value="Het-6_barrel"/>
    <property type="match status" value="1"/>
</dbReference>
<dbReference type="InterPro" id="IPR052895">
    <property type="entry name" value="HetReg/Transcr_Mod"/>
</dbReference>